<feature type="region of interest" description="Disordered" evidence="1">
    <location>
        <begin position="1"/>
        <end position="22"/>
    </location>
</feature>
<sequence length="84" mass="9232">MYCPRQAWWPPQPQQSPPTGLLAPSATTVASVRPAGPVSHNSAYVRPVGPVSHNSPLRQAWYPRLTKRVAPSGEKNIAHFRHKG</sequence>
<dbReference type="AlphaFoldDB" id="A0AAV4CWS0"/>
<keyword evidence="3" id="KW-1185">Reference proteome</keyword>
<accession>A0AAV4CWS0</accession>
<reference evidence="2 3" key="1">
    <citation type="journal article" date="2021" name="Elife">
        <title>Chloroplast acquisition without the gene transfer in kleptoplastic sea slugs, Plakobranchus ocellatus.</title>
        <authorList>
            <person name="Maeda T."/>
            <person name="Takahashi S."/>
            <person name="Yoshida T."/>
            <person name="Shimamura S."/>
            <person name="Takaki Y."/>
            <person name="Nagai Y."/>
            <person name="Toyoda A."/>
            <person name="Suzuki Y."/>
            <person name="Arimoto A."/>
            <person name="Ishii H."/>
            <person name="Satoh N."/>
            <person name="Nishiyama T."/>
            <person name="Hasebe M."/>
            <person name="Maruyama T."/>
            <person name="Minagawa J."/>
            <person name="Obokata J."/>
            <person name="Shigenobu S."/>
        </authorList>
    </citation>
    <scope>NUCLEOTIDE SEQUENCE [LARGE SCALE GENOMIC DNA]</scope>
</reference>
<evidence type="ECO:0000256" key="1">
    <source>
        <dbReference type="SAM" id="MobiDB-lite"/>
    </source>
</evidence>
<comment type="caution">
    <text evidence="2">The sequence shown here is derived from an EMBL/GenBank/DDBJ whole genome shotgun (WGS) entry which is preliminary data.</text>
</comment>
<proteinExistence type="predicted"/>
<evidence type="ECO:0000313" key="2">
    <source>
        <dbReference type="EMBL" id="GFO36300.1"/>
    </source>
</evidence>
<protein>
    <submittedName>
        <fullName evidence="2">Uncharacterized protein</fullName>
    </submittedName>
</protein>
<gene>
    <name evidence="2" type="ORF">PoB_006280500</name>
</gene>
<evidence type="ECO:0000313" key="3">
    <source>
        <dbReference type="Proteomes" id="UP000735302"/>
    </source>
</evidence>
<organism evidence="2 3">
    <name type="scientific">Plakobranchus ocellatus</name>
    <dbReference type="NCBI Taxonomy" id="259542"/>
    <lineage>
        <taxon>Eukaryota</taxon>
        <taxon>Metazoa</taxon>
        <taxon>Spiralia</taxon>
        <taxon>Lophotrochozoa</taxon>
        <taxon>Mollusca</taxon>
        <taxon>Gastropoda</taxon>
        <taxon>Heterobranchia</taxon>
        <taxon>Euthyneura</taxon>
        <taxon>Panpulmonata</taxon>
        <taxon>Sacoglossa</taxon>
        <taxon>Placobranchoidea</taxon>
        <taxon>Plakobranchidae</taxon>
        <taxon>Plakobranchus</taxon>
    </lineage>
</organism>
<dbReference type="EMBL" id="BLXT01007044">
    <property type="protein sequence ID" value="GFO36300.1"/>
    <property type="molecule type" value="Genomic_DNA"/>
</dbReference>
<dbReference type="Proteomes" id="UP000735302">
    <property type="component" value="Unassembled WGS sequence"/>
</dbReference>
<name>A0AAV4CWS0_9GAST</name>